<sequence length="74" mass="8014">MFQLNSDGNAKQASENMKVRYLGIPDQAHVPKGHFGADGSDSPFVGSSRKREGTGHWNTGEALLNALKENVTQD</sequence>
<dbReference type="EMBL" id="BEZZ01000313">
    <property type="protein sequence ID" value="GCC30616.1"/>
    <property type="molecule type" value="Genomic_DNA"/>
</dbReference>
<evidence type="ECO:0000313" key="3">
    <source>
        <dbReference type="Proteomes" id="UP000287033"/>
    </source>
</evidence>
<accession>A0A401SJN1</accession>
<evidence type="ECO:0000313" key="2">
    <source>
        <dbReference type="EMBL" id="GCC30616.1"/>
    </source>
</evidence>
<comment type="caution">
    <text evidence="2">The sequence shown here is derived from an EMBL/GenBank/DDBJ whole genome shotgun (WGS) entry which is preliminary data.</text>
</comment>
<feature type="region of interest" description="Disordered" evidence="1">
    <location>
        <begin position="30"/>
        <end position="59"/>
    </location>
</feature>
<dbReference type="Proteomes" id="UP000287033">
    <property type="component" value="Unassembled WGS sequence"/>
</dbReference>
<dbReference type="AlphaFoldDB" id="A0A401SJN1"/>
<reference evidence="2 3" key="1">
    <citation type="journal article" date="2018" name="Nat. Ecol. Evol.">
        <title>Shark genomes provide insights into elasmobranch evolution and the origin of vertebrates.</title>
        <authorList>
            <person name="Hara Y"/>
            <person name="Yamaguchi K"/>
            <person name="Onimaru K"/>
            <person name="Kadota M"/>
            <person name="Koyanagi M"/>
            <person name="Keeley SD"/>
            <person name="Tatsumi K"/>
            <person name="Tanaka K"/>
            <person name="Motone F"/>
            <person name="Kageyama Y"/>
            <person name="Nozu R"/>
            <person name="Adachi N"/>
            <person name="Nishimura O"/>
            <person name="Nakagawa R"/>
            <person name="Tanegashima C"/>
            <person name="Kiyatake I"/>
            <person name="Matsumoto R"/>
            <person name="Murakumo K"/>
            <person name="Nishida K"/>
            <person name="Terakita A"/>
            <person name="Kuratani S"/>
            <person name="Sato K"/>
            <person name="Hyodo S Kuraku.S."/>
        </authorList>
    </citation>
    <scope>NUCLEOTIDE SEQUENCE [LARGE SCALE GENOMIC DNA]</scope>
</reference>
<keyword evidence="3" id="KW-1185">Reference proteome</keyword>
<proteinExistence type="predicted"/>
<name>A0A401SJN1_CHIPU</name>
<protein>
    <submittedName>
        <fullName evidence="2">Uncharacterized protein</fullName>
    </submittedName>
</protein>
<evidence type="ECO:0000256" key="1">
    <source>
        <dbReference type="SAM" id="MobiDB-lite"/>
    </source>
</evidence>
<organism evidence="2 3">
    <name type="scientific">Chiloscyllium punctatum</name>
    <name type="common">Brownbanded bambooshark</name>
    <name type="synonym">Hemiscyllium punctatum</name>
    <dbReference type="NCBI Taxonomy" id="137246"/>
    <lineage>
        <taxon>Eukaryota</taxon>
        <taxon>Metazoa</taxon>
        <taxon>Chordata</taxon>
        <taxon>Craniata</taxon>
        <taxon>Vertebrata</taxon>
        <taxon>Chondrichthyes</taxon>
        <taxon>Elasmobranchii</taxon>
        <taxon>Galeomorphii</taxon>
        <taxon>Galeoidea</taxon>
        <taxon>Orectolobiformes</taxon>
        <taxon>Hemiscylliidae</taxon>
        <taxon>Chiloscyllium</taxon>
    </lineage>
</organism>
<gene>
    <name evidence="2" type="ORF">chiPu_0009067</name>
</gene>